<reference evidence="2 3" key="1">
    <citation type="submission" date="2015-01" db="EMBL/GenBank/DDBJ databases">
        <title>Evolution of Trichinella species and genotypes.</title>
        <authorList>
            <person name="Korhonen P.K."/>
            <person name="Edoardo P."/>
            <person name="Giuseppe L.R."/>
            <person name="Gasser R.B."/>
        </authorList>
    </citation>
    <scope>NUCLEOTIDE SEQUENCE [LARGE SCALE GENOMIC DNA]</scope>
    <source>
        <strain evidence="2">ISS417</strain>
    </source>
</reference>
<proteinExistence type="predicted"/>
<evidence type="ECO:0000256" key="1">
    <source>
        <dbReference type="SAM" id="MobiDB-lite"/>
    </source>
</evidence>
<dbReference type="EMBL" id="JYDJ01000366">
    <property type="protein sequence ID" value="KRX36397.1"/>
    <property type="molecule type" value="Genomic_DNA"/>
</dbReference>
<dbReference type="AlphaFoldDB" id="A0A0V0TBL6"/>
<name>A0A0V0TBL6_9BILA</name>
<organism evidence="2 3">
    <name type="scientific">Trichinella murrelli</name>
    <dbReference type="NCBI Taxonomy" id="144512"/>
    <lineage>
        <taxon>Eukaryota</taxon>
        <taxon>Metazoa</taxon>
        <taxon>Ecdysozoa</taxon>
        <taxon>Nematoda</taxon>
        <taxon>Enoplea</taxon>
        <taxon>Dorylaimia</taxon>
        <taxon>Trichinellida</taxon>
        <taxon>Trichinellidae</taxon>
        <taxon>Trichinella</taxon>
    </lineage>
</organism>
<keyword evidence="3" id="KW-1185">Reference proteome</keyword>
<comment type="caution">
    <text evidence="2">The sequence shown here is derived from an EMBL/GenBank/DDBJ whole genome shotgun (WGS) entry which is preliminary data.</text>
</comment>
<dbReference type="OrthoDB" id="10483583at2759"/>
<evidence type="ECO:0000313" key="2">
    <source>
        <dbReference type="EMBL" id="KRX36397.1"/>
    </source>
</evidence>
<evidence type="ECO:0000313" key="3">
    <source>
        <dbReference type="Proteomes" id="UP000055048"/>
    </source>
</evidence>
<feature type="region of interest" description="Disordered" evidence="1">
    <location>
        <begin position="1"/>
        <end position="29"/>
    </location>
</feature>
<protein>
    <submittedName>
        <fullName evidence="2">Uncharacterized protein</fullName>
    </submittedName>
</protein>
<feature type="compositionally biased region" description="Polar residues" evidence="1">
    <location>
        <begin position="11"/>
        <end position="24"/>
    </location>
</feature>
<sequence length="99" mass="11012">MSSSKCERGRQVNTDCNDQGNSIKANEAQPDYPRQNVTLVVIWRRLLGPLLCKRSSLFMYILVADTTGPKADSHQRSIGSSGYCCSTKMRLNLSPTASW</sequence>
<dbReference type="Proteomes" id="UP000055048">
    <property type="component" value="Unassembled WGS sequence"/>
</dbReference>
<feature type="compositionally biased region" description="Basic and acidic residues" evidence="1">
    <location>
        <begin position="1"/>
        <end position="10"/>
    </location>
</feature>
<accession>A0A0V0TBL6</accession>
<gene>
    <name evidence="2" type="ORF">T05_9773</name>
</gene>